<accession>A0A1I0G6C0</accession>
<dbReference type="InterPro" id="IPR054028">
    <property type="entry name" value="TarS/TarP_linker"/>
</dbReference>
<dbReference type="GO" id="GO:0016758">
    <property type="term" value="F:hexosyltransferase activity"/>
    <property type="evidence" value="ECO:0007669"/>
    <property type="project" value="UniProtKB-ARBA"/>
</dbReference>
<dbReference type="SUPFAM" id="SSF53448">
    <property type="entry name" value="Nucleotide-diphospho-sugar transferases"/>
    <property type="match status" value="1"/>
</dbReference>
<dbReference type="RefSeq" id="WP_091080520.1">
    <property type="nucleotide sequence ID" value="NZ_FOHX01000003.1"/>
</dbReference>
<sequence>MPAPGNDDAVDVSVVIPAHNCRDYLDRCLTSVLVQRVKKEIVVVDDGSTDGSADLLDLYAAYHRDSVRVVHTRGGGGAGRPRNVGIEHATGRYVFFCDADDYLGPEALERMVAMGDRNGSDIVLGKIVGHGRRAPQSMFQHNADRADLGDSTVYNSLSCFKLFRRDLLERHRIRFGEGMLVGEDIIFTVHAYCHARVISVVADYDCYHLVSRPDGSSIMQQPGSRDPLAWLAMIREPIRLMARHIPPGALRDHLLRRHFRLDAFAQLGSVFLESDDIRRKDIAREVAALCEEWYTPGVHERLNSIDRQRAGALDDIDRLVRLARIESATVRRRLTGLRWDGDRLVVTGAARLDGISRDDGVALVLRSRYDPHAELVVPARRKGGEFVAPIDVAALDSGIWDLRVAVELEGVVRHGRLGAERDKSVTRPEPRLVGEMAVLPYFTRDNGNLSIDVGGHVVDVPGAVRLLRTRWSLGHRLQLHGEVSVAGSTPSAAAVRQLVWRERRSGRERAEPVTALSGGAFTARPSIGRLAPGTWDAFLELDLGGPPARFRIEADADAVAAPRRWPGVALLRSVRPYATSGKGRLSAVVRRMSARSFARRILK</sequence>
<dbReference type="Pfam" id="PF00535">
    <property type="entry name" value="Glycos_transf_2"/>
    <property type="match status" value="1"/>
</dbReference>
<protein>
    <submittedName>
        <fullName evidence="3">Glycosyltransferase involved in cell wall bisynthesis</fullName>
    </submittedName>
</protein>
<gene>
    <name evidence="3" type="ORF">SAMN05421811_103775</name>
</gene>
<organism evidence="3 4">
    <name type="scientific">Nonomuraea wenchangensis</name>
    <dbReference type="NCBI Taxonomy" id="568860"/>
    <lineage>
        <taxon>Bacteria</taxon>
        <taxon>Bacillati</taxon>
        <taxon>Actinomycetota</taxon>
        <taxon>Actinomycetes</taxon>
        <taxon>Streptosporangiales</taxon>
        <taxon>Streptosporangiaceae</taxon>
        <taxon>Nonomuraea</taxon>
    </lineage>
</organism>
<dbReference type="AlphaFoldDB" id="A0A1I0G6C0"/>
<dbReference type="Pfam" id="PF22181">
    <property type="entry name" value="TarS_linker"/>
    <property type="match status" value="1"/>
</dbReference>
<name>A0A1I0G6C0_9ACTN</name>
<dbReference type="CDD" id="cd00761">
    <property type="entry name" value="Glyco_tranf_GTA_type"/>
    <property type="match status" value="1"/>
</dbReference>
<dbReference type="Gene3D" id="3.90.550.10">
    <property type="entry name" value="Spore Coat Polysaccharide Biosynthesis Protein SpsA, Chain A"/>
    <property type="match status" value="1"/>
</dbReference>
<feature type="domain" description="TarS/TarP linker" evidence="2">
    <location>
        <begin position="229"/>
        <end position="323"/>
    </location>
</feature>
<proteinExistence type="predicted"/>
<dbReference type="Proteomes" id="UP000199361">
    <property type="component" value="Unassembled WGS sequence"/>
</dbReference>
<evidence type="ECO:0000259" key="2">
    <source>
        <dbReference type="Pfam" id="PF22181"/>
    </source>
</evidence>
<evidence type="ECO:0000313" key="4">
    <source>
        <dbReference type="Proteomes" id="UP000199361"/>
    </source>
</evidence>
<keyword evidence="4" id="KW-1185">Reference proteome</keyword>
<dbReference type="EMBL" id="FOHX01000003">
    <property type="protein sequence ID" value="SET66481.1"/>
    <property type="molecule type" value="Genomic_DNA"/>
</dbReference>
<dbReference type="STRING" id="568860.SAMN05421811_103775"/>
<dbReference type="PANTHER" id="PTHR22916">
    <property type="entry name" value="GLYCOSYLTRANSFERASE"/>
    <property type="match status" value="1"/>
</dbReference>
<dbReference type="OrthoDB" id="2676521at2"/>
<feature type="domain" description="Glycosyltransferase 2-like" evidence="1">
    <location>
        <begin position="13"/>
        <end position="170"/>
    </location>
</feature>
<dbReference type="InterPro" id="IPR029044">
    <property type="entry name" value="Nucleotide-diphossugar_trans"/>
</dbReference>
<keyword evidence="3" id="KW-0808">Transferase</keyword>
<dbReference type="PANTHER" id="PTHR22916:SF3">
    <property type="entry name" value="UDP-GLCNAC:BETAGAL BETA-1,3-N-ACETYLGLUCOSAMINYLTRANSFERASE-LIKE PROTEIN 1"/>
    <property type="match status" value="1"/>
</dbReference>
<evidence type="ECO:0000259" key="1">
    <source>
        <dbReference type="Pfam" id="PF00535"/>
    </source>
</evidence>
<evidence type="ECO:0000313" key="3">
    <source>
        <dbReference type="EMBL" id="SET66481.1"/>
    </source>
</evidence>
<dbReference type="InterPro" id="IPR001173">
    <property type="entry name" value="Glyco_trans_2-like"/>
</dbReference>
<reference evidence="3 4" key="1">
    <citation type="submission" date="2016-10" db="EMBL/GenBank/DDBJ databases">
        <authorList>
            <person name="de Groot N.N."/>
        </authorList>
    </citation>
    <scope>NUCLEOTIDE SEQUENCE [LARGE SCALE GENOMIC DNA]</scope>
    <source>
        <strain evidence="3 4">CGMCC 4.5598</strain>
    </source>
</reference>